<evidence type="ECO:0000313" key="2">
    <source>
        <dbReference type="Proteomes" id="UP000234681"/>
    </source>
</evidence>
<accession>A6J382</accession>
<gene>
    <name evidence="1" type="ORF">rCG_49586</name>
</gene>
<reference evidence="2" key="1">
    <citation type="submission" date="2005-09" db="EMBL/GenBank/DDBJ databases">
        <authorList>
            <person name="Mural R.J."/>
            <person name="Li P.W."/>
            <person name="Adams M.D."/>
            <person name="Amanatides P.G."/>
            <person name="Baden-Tillson H."/>
            <person name="Barnstead M."/>
            <person name="Chin S.H."/>
            <person name="Dew I."/>
            <person name="Evans C.A."/>
            <person name="Ferriera S."/>
            <person name="Flanigan M."/>
            <person name="Fosler C."/>
            <person name="Glodek A."/>
            <person name="Gu Z."/>
            <person name="Holt R.A."/>
            <person name="Jennings D."/>
            <person name="Kraft C.L."/>
            <person name="Lu F."/>
            <person name="Nguyen T."/>
            <person name="Nusskern D.R."/>
            <person name="Pfannkoch C.M."/>
            <person name="Sitter C."/>
            <person name="Sutton G.G."/>
            <person name="Venter J.C."/>
            <person name="Wang Z."/>
            <person name="Woodage T."/>
            <person name="Zheng X.H."/>
            <person name="Zhong F."/>
        </authorList>
    </citation>
    <scope>NUCLEOTIDE SEQUENCE [LARGE SCALE GENOMIC DNA]</scope>
    <source>
        <strain>BN</strain>
        <strain evidence="2">Sprague-Dawley</strain>
    </source>
</reference>
<dbReference type="AlphaFoldDB" id="A6J382"/>
<name>A6J382_RAT</name>
<protein>
    <submittedName>
        <fullName evidence="1">RCG49586</fullName>
    </submittedName>
</protein>
<dbReference type="EMBL" id="CH473974">
    <property type="protein sequence ID" value="EDL76364.1"/>
    <property type="molecule type" value="Genomic_DNA"/>
</dbReference>
<dbReference type="Proteomes" id="UP000234681">
    <property type="component" value="Chromosome 18"/>
</dbReference>
<proteinExistence type="predicted"/>
<evidence type="ECO:0000313" key="1">
    <source>
        <dbReference type="EMBL" id="EDL76364.1"/>
    </source>
</evidence>
<organism evidence="1 2">
    <name type="scientific">Rattus norvegicus</name>
    <name type="common">Rat</name>
    <dbReference type="NCBI Taxonomy" id="10116"/>
    <lineage>
        <taxon>Eukaryota</taxon>
        <taxon>Metazoa</taxon>
        <taxon>Chordata</taxon>
        <taxon>Craniata</taxon>
        <taxon>Vertebrata</taxon>
        <taxon>Euteleostomi</taxon>
        <taxon>Mammalia</taxon>
        <taxon>Eutheria</taxon>
        <taxon>Euarchontoglires</taxon>
        <taxon>Glires</taxon>
        <taxon>Rodentia</taxon>
        <taxon>Myomorpha</taxon>
        <taxon>Muroidea</taxon>
        <taxon>Muridae</taxon>
        <taxon>Murinae</taxon>
        <taxon>Rattus</taxon>
    </lineage>
</organism>
<sequence length="69" mass="7920">MSTRPDCSRLPGESFKLILSMRIRVWLAQCHPEPLYDGGWLTQNTGSMLCRHLQLGKALQCTLWSLSTW</sequence>